<sequence>MDFLALSILAEVAGGSSLSKAARTLRITPMAATRQLSALETEVGARLVHRTTRSLALTPEGQSFLPHARALLEERASAYASVRPVTEGGFGLLRLTSSVAFGRKVIAPMIPDFMRANPALKVDLMMTDSLVDLVTEGLDLAIRIAKLNDSSLVARRLADNPRVLLASPDYLEQQGVPEKLSDLARHECLAISGTTHWSFRTTELVTTTRIEGRFSANSIEGLLQACMGGLGVANLSLWFVRDEIADGRVKVIELQDAHPEPLDVWAVYPTSRMVPSKVRLFIDALAVRLKR</sequence>
<evidence type="ECO:0000256" key="3">
    <source>
        <dbReference type="ARBA" id="ARBA00023125"/>
    </source>
</evidence>
<organism evidence="6 8">
    <name type="scientific">Xanthobacter flavus</name>
    <dbReference type="NCBI Taxonomy" id="281"/>
    <lineage>
        <taxon>Bacteria</taxon>
        <taxon>Pseudomonadati</taxon>
        <taxon>Pseudomonadota</taxon>
        <taxon>Alphaproteobacteria</taxon>
        <taxon>Hyphomicrobiales</taxon>
        <taxon>Xanthobacteraceae</taxon>
        <taxon>Xanthobacter</taxon>
    </lineage>
</organism>
<dbReference type="GO" id="GO:0003677">
    <property type="term" value="F:DNA binding"/>
    <property type="evidence" value="ECO:0007669"/>
    <property type="project" value="UniProtKB-KW"/>
</dbReference>
<dbReference type="InterPro" id="IPR058163">
    <property type="entry name" value="LysR-type_TF_proteobact-type"/>
</dbReference>
<evidence type="ECO:0000313" key="9">
    <source>
        <dbReference type="Proteomes" id="UP001245370"/>
    </source>
</evidence>
<evidence type="ECO:0000256" key="2">
    <source>
        <dbReference type="ARBA" id="ARBA00023015"/>
    </source>
</evidence>
<protein>
    <submittedName>
        <fullName evidence="7">DNA-binding transcriptional LysR family regulator</fullName>
    </submittedName>
    <submittedName>
        <fullName evidence="6">LysR family transcriptional regulator</fullName>
    </submittedName>
</protein>
<dbReference type="Proteomes" id="UP001144397">
    <property type="component" value="Unassembled WGS sequence"/>
</dbReference>
<dbReference type="AlphaFoldDB" id="A0A9W6FHY9"/>
<dbReference type="InterPro" id="IPR036390">
    <property type="entry name" value="WH_DNA-bd_sf"/>
</dbReference>
<dbReference type="SUPFAM" id="SSF53850">
    <property type="entry name" value="Periplasmic binding protein-like II"/>
    <property type="match status" value="1"/>
</dbReference>
<dbReference type="Gene3D" id="3.40.190.290">
    <property type="match status" value="1"/>
</dbReference>
<dbReference type="Pfam" id="PF03466">
    <property type="entry name" value="LysR_substrate"/>
    <property type="match status" value="1"/>
</dbReference>
<dbReference type="GeneID" id="95761527"/>
<dbReference type="InterPro" id="IPR036388">
    <property type="entry name" value="WH-like_DNA-bd_sf"/>
</dbReference>
<dbReference type="EMBL" id="BSDO01000001">
    <property type="protein sequence ID" value="GLI21059.1"/>
    <property type="molecule type" value="Genomic_DNA"/>
</dbReference>
<dbReference type="PANTHER" id="PTHR30537:SF5">
    <property type="entry name" value="HTH-TYPE TRANSCRIPTIONAL ACTIVATOR TTDR-RELATED"/>
    <property type="match status" value="1"/>
</dbReference>
<dbReference type="CDD" id="cd08422">
    <property type="entry name" value="PBP2_CrgA_like"/>
    <property type="match status" value="1"/>
</dbReference>
<evidence type="ECO:0000256" key="1">
    <source>
        <dbReference type="ARBA" id="ARBA00009437"/>
    </source>
</evidence>
<dbReference type="InterPro" id="IPR000847">
    <property type="entry name" value="LysR_HTH_N"/>
</dbReference>
<dbReference type="InterPro" id="IPR005119">
    <property type="entry name" value="LysR_subst-bd"/>
</dbReference>
<comment type="similarity">
    <text evidence="1">Belongs to the LysR transcriptional regulatory family.</text>
</comment>
<dbReference type="PROSITE" id="PS50931">
    <property type="entry name" value="HTH_LYSR"/>
    <property type="match status" value="1"/>
</dbReference>
<feature type="domain" description="HTH lysR-type" evidence="5">
    <location>
        <begin position="1"/>
        <end position="58"/>
    </location>
</feature>
<evidence type="ECO:0000256" key="4">
    <source>
        <dbReference type="ARBA" id="ARBA00023163"/>
    </source>
</evidence>
<dbReference type="GO" id="GO:0003700">
    <property type="term" value="F:DNA-binding transcription factor activity"/>
    <property type="evidence" value="ECO:0007669"/>
    <property type="project" value="InterPro"/>
</dbReference>
<evidence type="ECO:0000313" key="7">
    <source>
        <dbReference type="EMBL" id="MDR6332783.1"/>
    </source>
</evidence>
<reference evidence="7 9" key="2">
    <citation type="submission" date="2023-07" db="EMBL/GenBank/DDBJ databases">
        <title>Genomic Encyclopedia of Type Strains, Phase IV (KMG-IV): sequencing the most valuable type-strain genomes for metagenomic binning, comparative biology and taxonomic classification.</title>
        <authorList>
            <person name="Goeker M."/>
        </authorList>
    </citation>
    <scope>NUCLEOTIDE SEQUENCE [LARGE SCALE GENOMIC DNA]</scope>
    <source>
        <strain evidence="7 9">DSM 338</strain>
    </source>
</reference>
<dbReference type="EMBL" id="JAVDPY010000002">
    <property type="protein sequence ID" value="MDR6332783.1"/>
    <property type="molecule type" value="Genomic_DNA"/>
</dbReference>
<dbReference type="Proteomes" id="UP001245370">
    <property type="component" value="Unassembled WGS sequence"/>
</dbReference>
<keyword evidence="3 7" id="KW-0238">DNA-binding</keyword>
<accession>A0A9W6FHY9</accession>
<name>A0A9W6FHY9_XANFL</name>
<evidence type="ECO:0000259" key="5">
    <source>
        <dbReference type="PROSITE" id="PS50931"/>
    </source>
</evidence>
<keyword evidence="4" id="KW-0804">Transcription</keyword>
<dbReference type="PANTHER" id="PTHR30537">
    <property type="entry name" value="HTH-TYPE TRANSCRIPTIONAL REGULATOR"/>
    <property type="match status" value="1"/>
</dbReference>
<evidence type="ECO:0000313" key="8">
    <source>
        <dbReference type="Proteomes" id="UP001144397"/>
    </source>
</evidence>
<evidence type="ECO:0000313" key="6">
    <source>
        <dbReference type="EMBL" id="GLI21059.1"/>
    </source>
</evidence>
<reference evidence="6" key="1">
    <citation type="submission" date="2022-12" db="EMBL/GenBank/DDBJ databases">
        <title>Reference genome sequencing for broad-spectrum identification of bacterial and archaeal isolates by mass spectrometry.</title>
        <authorList>
            <person name="Sekiguchi Y."/>
            <person name="Tourlousse D.M."/>
        </authorList>
    </citation>
    <scope>NUCLEOTIDE SEQUENCE</scope>
    <source>
        <strain evidence="6">301</strain>
    </source>
</reference>
<dbReference type="Pfam" id="PF00126">
    <property type="entry name" value="HTH_1"/>
    <property type="match status" value="1"/>
</dbReference>
<proteinExistence type="inferred from homology"/>
<keyword evidence="9" id="KW-1185">Reference proteome</keyword>
<dbReference type="RefSeq" id="WP_281805460.1">
    <property type="nucleotide sequence ID" value="NZ_BSDO01000001.1"/>
</dbReference>
<dbReference type="SUPFAM" id="SSF46785">
    <property type="entry name" value="Winged helix' DNA-binding domain"/>
    <property type="match status" value="1"/>
</dbReference>
<keyword evidence="2" id="KW-0805">Transcription regulation</keyword>
<comment type="caution">
    <text evidence="6">The sequence shown here is derived from an EMBL/GenBank/DDBJ whole genome shotgun (WGS) entry which is preliminary data.</text>
</comment>
<dbReference type="Gene3D" id="1.10.10.10">
    <property type="entry name" value="Winged helix-like DNA-binding domain superfamily/Winged helix DNA-binding domain"/>
    <property type="match status" value="1"/>
</dbReference>
<gene>
    <name evidence="7" type="ORF">GGQ86_001247</name>
    <name evidence="6" type="ORF">XFLAVUS301_07330</name>
</gene>
<dbReference type="FunFam" id="3.40.190.290:FF:000001">
    <property type="entry name" value="Transcriptional regulator, LysR family"/>
    <property type="match status" value="1"/>
</dbReference>